<dbReference type="AlphaFoldDB" id="A0AAD9W7Y9"/>
<dbReference type="Proteomes" id="UP001265746">
    <property type="component" value="Unassembled WGS sequence"/>
</dbReference>
<organism evidence="2 3">
    <name type="scientific">Phomopsis amygdali</name>
    <name type="common">Fusicoccum amygdali</name>
    <dbReference type="NCBI Taxonomy" id="1214568"/>
    <lineage>
        <taxon>Eukaryota</taxon>
        <taxon>Fungi</taxon>
        <taxon>Dikarya</taxon>
        <taxon>Ascomycota</taxon>
        <taxon>Pezizomycotina</taxon>
        <taxon>Sordariomycetes</taxon>
        <taxon>Sordariomycetidae</taxon>
        <taxon>Diaporthales</taxon>
        <taxon>Diaporthaceae</taxon>
        <taxon>Diaporthe</taxon>
    </lineage>
</organism>
<dbReference type="EMBL" id="JAUJFL010000001">
    <property type="protein sequence ID" value="KAK2614417.1"/>
    <property type="molecule type" value="Genomic_DNA"/>
</dbReference>
<feature type="compositionally biased region" description="Polar residues" evidence="1">
    <location>
        <begin position="56"/>
        <end position="65"/>
    </location>
</feature>
<sequence length="428" mass="48532">MMTGSNHADRYDIWLQDLETIRRAQPVVDPNRFTQITVTVRAQPAPGQDAARSASRGDTTVTSASRDAPAVVVLSDDDDDQGNGPPQNMFSFYGQQGADTTTAMAMVRYQDHRLFDANKYPSRQNGLGFDMAQLRRDTGWANNVNSLQDVQPAWDRAMFMSEAPLGFDEAVSRNWAGDSFQSSLLRGFPVVSNVVFYRPGNYGGARSACFFKALSYCVYGDHTFYQRVQAEHLHHYSEILEWNDHPRHRLYKRMNQKYYDTIISAGQREVATVANFFQLLSIPNIWMPLDMLDVTADLYNLFIVVYTIRDTRPASSGSRLSRPEVTEVSTKGSYNARHIFLLFDGFHYQPMVPNEFLASEFTFPRVTYENTIGLPSSSVADQGKASVDLRWRNTWGPGLNRRKGNLPVDHVFYTQSLRIVMTGTYPSQ</sequence>
<evidence type="ECO:0000313" key="3">
    <source>
        <dbReference type="Proteomes" id="UP001265746"/>
    </source>
</evidence>
<proteinExistence type="predicted"/>
<feature type="region of interest" description="Disordered" evidence="1">
    <location>
        <begin position="43"/>
        <end position="69"/>
    </location>
</feature>
<gene>
    <name evidence="2" type="ORF">N8I77_001248</name>
</gene>
<reference evidence="2" key="1">
    <citation type="submission" date="2023-06" db="EMBL/GenBank/DDBJ databases">
        <authorList>
            <person name="Noh H."/>
        </authorList>
    </citation>
    <scope>NUCLEOTIDE SEQUENCE</scope>
    <source>
        <strain evidence="2">DUCC20226</strain>
    </source>
</reference>
<accession>A0AAD9W7Y9</accession>
<comment type="caution">
    <text evidence="2">The sequence shown here is derived from an EMBL/GenBank/DDBJ whole genome shotgun (WGS) entry which is preliminary data.</text>
</comment>
<evidence type="ECO:0000313" key="2">
    <source>
        <dbReference type="EMBL" id="KAK2614417.1"/>
    </source>
</evidence>
<evidence type="ECO:0000256" key="1">
    <source>
        <dbReference type="SAM" id="MobiDB-lite"/>
    </source>
</evidence>
<name>A0AAD9W7Y9_PHOAM</name>
<protein>
    <submittedName>
        <fullName evidence="2">Uncharacterized protein</fullName>
    </submittedName>
</protein>
<keyword evidence="3" id="KW-1185">Reference proteome</keyword>
<dbReference type="CDD" id="cd22744">
    <property type="entry name" value="OTU"/>
    <property type="match status" value="1"/>
</dbReference>